<dbReference type="Proteomes" id="UP001157440">
    <property type="component" value="Unassembled WGS sequence"/>
</dbReference>
<evidence type="ECO:0000313" key="1">
    <source>
        <dbReference type="EMBL" id="GLS73862.1"/>
    </source>
</evidence>
<keyword evidence="2" id="KW-1185">Reference proteome</keyword>
<accession>A0AA37TQQ8</accession>
<proteinExistence type="predicted"/>
<protein>
    <submittedName>
        <fullName evidence="1">Uncharacterized protein</fullName>
    </submittedName>
</protein>
<reference evidence="2" key="1">
    <citation type="journal article" date="2019" name="Int. J. Syst. Evol. Microbiol.">
        <title>The Global Catalogue of Microorganisms (GCM) 10K type strain sequencing project: providing services to taxonomists for standard genome sequencing and annotation.</title>
        <authorList>
            <consortium name="The Broad Institute Genomics Platform"/>
            <consortium name="The Broad Institute Genome Sequencing Center for Infectious Disease"/>
            <person name="Wu L."/>
            <person name="Ma J."/>
        </authorList>
    </citation>
    <scope>NUCLEOTIDE SEQUENCE [LARGE SCALE GENOMIC DNA]</scope>
    <source>
        <strain evidence="2">NBRC 103632</strain>
    </source>
</reference>
<gene>
    <name evidence="1" type="ORF">GCM10007890_58770</name>
</gene>
<name>A0AA37TQQ8_9HYPH</name>
<evidence type="ECO:0000313" key="2">
    <source>
        <dbReference type="Proteomes" id="UP001157440"/>
    </source>
</evidence>
<comment type="caution">
    <text evidence="1">The sequence shown here is derived from an EMBL/GenBank/DDBJ whole genome shotgun (WGS) entry which is preliminary data.</text>
</comment>
<organism evidence="1 2">
    <name type="scientific">Methylobacterium tardum</name>
    <dbReference type="NCBI Taxonomy" id="374432"/>
    <lineage>
        <taxon>Bacteria</taxon>
        <taxon>Pseudomonadati</taxon>
        <taxon>Pseudomonadota</taxon>
        <taxon>Alphaproteobacteria</taxon>
        <taxon>Hyphomicrobiales</taxon>
        <taxon>Methylobacteriaceae</taxon>
        <taxon>Methylobacterium</taxon>
    </lineage>
</organism>
<sequence length="68" mass="6807">MLQRKRQHGLSAMIALAVTALVAAVAANVALVPFMADRLSPKSSAPAAAGSTLLASNENHAAVAKIAA</sequence>
<dbReference type="RefSeq" id="WP_238199636.1">
    <property type="nucleotide sequence ID" value="NZ_BPQZ01000043.1"/>
</dbReference>
<dbReference type="EMBL" id="BSPL01000032">
    <property type="protein sequence ID" value="GLS73862.1"/>
    <property type="molecule type" value="Genomic_DNA"/>
</dbReference>
<dbReference type="AlphaFoldDB" id="A0AA37TQQ8"/>